<reference evidence="5" key="1">
    <citation type="journal article" date="2021" name="Syst. Appl. Microbiol.">
        <title>Roseomonas hellenica sp. nov., isolated from roots of wild-growing Alkanna tinctoria.</title>
        <authorList>
            <person name="Rat A."/>
            <person name="Naranjo H.D."/>
            <person name="Lebbe L."/>
            <person name="Cnockaert M."/>
            <person name="Krigas N."/>
            <person name="Grigoriadou K."/>
            <person name="Maloupa E."/>
            <person name="Willems A."/>
        </authorList>
    </citation>
    <scope>NUCLEOTIDE SEQUENCE [LARGE SCALE GENOMIC DNA]</scope>
    <source>
        <strain evidence="5">LMG 31523</strain>
    </source>
</reference>
<accession>A0ABS5ERM9</accession>
<comment type="similarity">
    <text evidence="1">Belongs to the DadA oxidoreductase family.</text>
</comment>
<dbReference type="PANTHER" id="PTHR13847">
    <property type="entry name" value="SARCOSINE DEHYDROGENASE-RELATED"/>
    <property type="match status" value="1"/>
</dbReference>
<dbReference type="Gene3D" id="3.50.50.60">
    <property type="entry name" value="FAD/NAD(P)-binding domain"/>
    <property type="match status" value="1"/>
</dbReference>
<dbReference type="InterPro" id="IPR006076">
    <property type="entry name" value="FAD-dep_OxRdtase"/>
</dbReference>
<protein>
    <submittedName>
        <fullName evidence="4">FAD-binding oxidoreductase</fullName>
    </submittedName>
</protein>
<gene>
    <name evidence="4" type="ORF">GXW71_01120</name>
</gene>
<dbReference type="SUPFAM" id="SSF51905">
    <property type="entry name" value="FAD/NAD(P)-binding domain"/>
    <property type="match status" value="1"/>
</dbReference>
<comment type="caution">
    <text evidence="4">The sequence shown here is derived from an EMBL/GenBank/DDBJ whole genome shotgun (WGS) entry which is preliminary data.</text>
</comment>
<organism evidence="4 5">
    <name type="scientific">Plastoroseomonas hellenica</name>
    <dbReference type="NCBI Taxonomy" id="2687306"/>
    <lineage>
        <taxon>Bacteria</taxon>
        <taxon>Pseudomonadati</taxon>
        <taxon>Pseudomonadota</taxon>
        <taxon>Alphaproteobacteria</taxon>
        <taxon>Acetobacterales</taxon>
        <taxon>Acetobacteraceae</taxon>
        <taxon>Plastoroseomonas</taxon>
    </lineage>
</organism>
<proteinExistence type="inferred from homology"/>
<evidence type="ECO:0000256" key="2">
    <source>
        <dbReference type="ARBA" id="ARBA00023002"/>
    </source>
</evidence>
<evidence type="ECO:0000259" key="3">
    <source>
        <dbReference type="Pfam" id="PF01266"/>
    </source>
</evidence>
<name>A0ABS5ERM9_9PROT</name>
<dbReference type="RefSeq" id="WP_211850533.1">
    <property type="nucleotide sequence ID" value="NZ_JAAGBB010000001.1"/>
</dbReference>
<dbReference type="Pfam" id="PF01266">
    <property type="entry name" value="DAO"/>
    <property type="match status" value="1"/>
</dbReference>
<evidence type="ECO:0000256" key="1">
    <source>
        <dbReference type="ARBA" id="ARBA00009410"/>
    </source>
</evidence>
<keyword evidence="5" id="KW-1185">Reference proteome</keyword>
<dbReference type="EMBL" id="JAAGBB010000001">
    <property type="protein sequence ID" value="MBR0662943.1"/>
    <property type="molecule type" value="Genomic_DNA"/>
</dbReference>
<dbReference type="Proteomes" id="UP001196870">
    <property type="component" value="Unassembled WGS sequence"/>
</dbReference>
<sequence>MSPPVDRIASDPTLPATADVVVIGGGIIGVAAAYNLARQGHSVALVEKGHIACEQSSRNWGWCRQQNRDERELPLVRHSLEMWGTLDAEIGADLGFRRNGLLYVTENPAELAGWEAWVNMARGHQVHSRLLTAEEAQAMTPGATGRWIGGVHSPSDGRAEPAKAAPALAEAARRAGATIHQACAARGLETTSGAVSAVVTEKGRIRAGAVLCAGGAWASMFCRHHGIKLPQAGVRSTAFYTTPAAEVTDGGLSMPGAVIRRRVDGGYTVAIRGRGRLELTPQGLRYAREFWPMFMKRRSAGLTIRMGRSFFAGPEALGNWSMDGVSPFEKMRVLDPEPDMGVVREGLRGLVQAYPQLAGIQAAESWGGWIDCTPDAIPVISPVEALPGFFLATGFSGHGFGIGPAAGRLAADLVTGAAPLVDPHPFRYARLVDGSDLGPVGPM</sequence>
<evidence type="ECO:0000313" key="4">
    <source>
        <dbReference type="EMBL" id="MBR0662943.1"/>
    </source>
</evidence>
<dbReference type="Gene3D" id="3.30.9.10">
    <property type="entry name" value="D-Amino Acid Oxidase, subunit A, domain 2"/>
    <property type="match status" value="1"/>
</dbReference>
<dbReference type="InterPro" id="IPR036188">
    <property type="entry name" value="FAD/NAD-bd_sf"/>
</dbReference>
<evidence type="ECO:0000313" key="5">
    <source>
        <dbReference type="Proteomes" id="UP001196870"/>
    </source>
</evidence>
<dbReference type="PANTHER" id="PTHR13847:SF280">
    <property type="entry name" value="D-AMINO ACID DEHYDROGENASE"/>
    <property type="match status" value="1"/>
</dbReference>
<keyword evidence="2" id="KW-0560">Oxidoreductase</keyword>
<feature type="domain" description="FAD dependent oxidoreductase" evidence="3">
    <location>
        <begin position="19"/>
        <end position="413"/>
    </location>
</feature>